<sequence>MASLAKRQGDLEDVVLEVMERREAAQERVRELTGRVESVQAKVNDAAARRDAATAQIDAEIATVTKEREVVADSIPADLIKLYDKLRAQSGGVGAARLYQRRCEGCRLELNITELNEVRSAAPDAVVRCENCRRILVRTPESGL</sequence>
<gene>
    <name evidence="4" type="ORF">GCM10010315_21510</name>
</gene>
<accession>A0ABN3TP67</accession>
<reference evidence="4 5" key="1">
    <citation type="journal article" date="2019" name="Int. J. Syst. Evol. Microbiol.">
        <title>The Global Catalogue of Microorganisms (GCM) 10K type strain sequencing project: providing services to taxonomists for standard genome sequencing and annotation.</title>
        <authorList>
            <consortium name="The Broad Institute Genomics Platform"/>
            <consortium name="The Broad Institute Genome Sequencing Center for Infectious Disease"/>
            <person name="Wu L."/>
            <person name="Ma J."/>
        </authorList>
    </citation>
    <scope>NUCLEOTIDE SEQUENCE [LARGE SCALE GENOMIC DNA]</scope>
    <source>
        <strain evidence="4 5">JCM 4542</strain>
    </source>
</reference>
<feature type="domain" description="CT398-like coiled coil hairpin" evidence="3">
    <location>
        <begin position="1"/>
        <end position="91"/>
    </location>
</feature>
<name>A0ABN3TP67_9ACTN</name>
<feature type="domain" description="C4-type zinc ribbon" evidence="2">
    <location>
        <begin position="102"/>
        <end position="136"/>
    </location>
</feature>
<evidence type="ECO:0000313" key="4">
    <source>
        <dbReference type="EMBL" id="GAA2714378.1"/>
    </source>
</evidence>
<evidence type="ECO:0000313" key="5">
    <source>
        <dbReference type="Proteomes" id="UP001500886"/>
    </source>
</evidence>
<dbReference type="Proteomes" id="UP001500886">
    <property type="component" value="Unassembled WGS sequence"/>
</dbReference>
<dbReference type="PANTHER" id="PTHR39082:SF1">
    <property type="entry name" value="SCAVENGER RECEPTOR CLASS A MEMBER 3"/>
    <property type="match status" value="1"/>
</dbReference>
<proteinExistence type="predicted"/>
<dbReference type="InterPro" id="IPR056003">
    <property type="entry name" value="CT398_CC_hairpin"/>
</dbReference>
<evidence type="ECO:0000259" key="2">
    <source>
        <dbReference type="Pfam" id="PF02591"/>
    </source>
</evidence>
<keyword evidence="1" id="KW-0175">Coiled coil</keyword>
<dbReference type="Pfam" id="PF24481">
    <property type="entry name" value="CT398_CC"/>
    <property type="match status" value="1"/>
</dbReference>
<evidence type="ECO:0000259" key="3">
    <source>
        <dbReference type="Pfam" id="PF24481"/>
    </source>
</evidence>
<feature type="coiled-coil region" evidence="1">
    <location>
        <begin position="15"/>
        <end position="56"/>
    </location>
</feature>
<evidence type="ECO:0008006" key="6">
    <source>
        <dbReference type="Google" id="ProtNLM"/>
    </source>
</evidence>
<evidence type="ECO:0000256" key="1">
    <source>
        <dbReference type="SAM" id="Coils"/>
    </source>
</evidence>
<comment type="caution">
    <text evidence="4">The sequence shown here is derived from an EMBL/GenBank/DDBJ whole genome shotgun (WGS) entry which is preliminary data.</text>
</comment>
<dbReference type="Pfam" id="PF02591">
    <property type="entry name" value="Zn_ribbon_9"/>
    <property type="match status" value="1"/>
</dbReference>
<dbReference type="EMBL" id="BAAASL010000007">
    <property type="protein sequence ID" value="GAA2714378.1"/>
    <property type="molecule type" value="Genomic_DNA"/>
</dbReference>
<organism evidence="4 5">
    <name type="scientific">Streptomyces luteosporeus</name>
    <dbReference type="NCBI Taxonomy" id="173856"/>
    <lineage>
        <taxon>Bacteria</taxon>
        <taxon>Bacillati</taxon>
        <taxon>Actinomycetota</taxon>
        <taxon>Actinomycetes</taxon>
        <taxon>Kitasatosporales</taxon>
        <taxon>Streptomycetaceae</taxon>
        <taxon>Streptomyces</taxon>
    </lineage>
</organism>
<protein>
    <recommendedName>
        <fullName evidence="6">C4-type zinc ribbon domain-containing protein</fullName>
    </recommendedName>
</protein>
<dbReference type="InterPro" id="IPR052376">
    <property type="entry name" value="Oxidative_Scav/Glycosyltrans"/>
</dbReference>
<dbReference type="InterPro" id="IPR003743">
    <property type="entry name" value="Zf-RING_7"/>
</dbReference>
<keyword evidence="5" id="KW-1185">Reference proteome</keyword>
<dbReference type="Gene3D" id="1.10.287.1490">
    <property type="match status" value="1"/>
</dbReference>
<dbReference type="PANTHER" id="PTHR39082">
    <property type="entry name" value="PHOSPHOLIPASE C-BETA-2-RELATED"/>
    <property type="match status" value="1"/>
</dbReference>